<proteinExistence type="predicted"/>
<dbReference type="EMBL" id="JBBNGS010000002">
    <property type="protein sequence ID" value="MEQ2637015.1"/>
    <property type="molecule type" value="Genomic_DNA"/>
</dbReference>
<organism evidence="1 2">
    <name type="scientific">Paratractidigestivibacter faecalis</name>
    <dbReference type="NCBI Taxonomy" id="2292441"/>
    <lineage>
        <taxon>Bacteria</taxon>
        <taxon>Bacillati</taxon>
        <taxon>Actinomycetota</taxon>
        <taxon>Coriobacteriia</taxon>
        <taxon>Coriobacteriales</taxon>
        <taxon>Atopobiaceae</taxon>
        <taxon>Paratractidigestivibacter</taxon>
    </lineage>
</organism>
<evidence type="ECO:0000313" key="1">
    <source>
        <dbReference type="EMBL" id="MEQ2637015.1"/>
    </source>
</evidence>
<dbReference type="Proteomes" id="UP001478817">
    <property type="component" value="Unassembled WGS sequence"/>
</dbReference>
<evidence type="ECO:0008006" key="3">
    <source>
        <dbReference type="Google" id="ProtNLM"/>
    </source>
</evidence>
<dbReference type="RefSeq" id="WP_349181374.1">
    <property type="nucleotide sequence ID" value="NZ_JBBNGS010000002.1"/>
</dbReference>
<gene>
    <name evidence="1" type="ORF">AAAT05_01425</name>
</gene>
<accession>A0ABV1IDN3</accession>
<keyword evidence="2" id="KW-1185">Reference proteome</keyword>
<name>A0ABV1IDN3_9ACTN</name>
<evidence type="ECO:0000313" key="2">
    <source>
        <dbReference type="Proteomes" id="UP001478817"/>
    </source>
</evidence>
<reference evidence="1 2" key="1">
    <citation type="submission" date="2024-04" db="EMBL/GenBank/DDBJ databases">
        <title>Human intestinal bacterial collection.</title>
        <authorList>
            <person name="Pauvert C."/>
            <person name="Hitch T.C.A."/>
            <person name="Clavel T."/>
        </authorList>
    </citation>
    <scope>NUCLEOTIDE SEQUENCE [LARGE SCALE GENOMIC DNA]</scope>
    <source>
        <strain evidence="1 2">CLA-AA-H197</strain>
    </source>
</reference>
<sequence>MSDVDIKVSRSFWSEYLTSQEVSEKLMTAAESVAARAESRIGTPSQPRALRNPNFGTQVAVRHGKDGGTYCVGLVIAANPRSIYKALHDGALDT</sequence>
<protein>
    <recommendedName>
        <fullName evidence="3">HK97 gp10 family phage protein</fullName>
    </recommendedName>
</protein>
<comment type="caution">
    <text evidence="1">The sequence shown here is derived from an EMBL/GenBank/DDBJ whole genome shotgun (WGS) entry which is preliminary data.</text>
</comment>